<evidence type="ECO:0000256" key="1">
    <source>
        <dbReference type="SAM" id="Phobius"/>
    </source>
</evidence>
<proteinExistence type="predicted"/>
<keyword evidence="1" id="KW-1133">Transmembrane helix</keyword>
<accession>A0ABU1UN57</accession>
<dbReference type="EMBL" id="JAVDWH010000001">
    <property type="protein sequence ID" value="MDR7086603.1"/>
    <property type="molecule type" value="Genomic_DNA"/>
</dbReference>
<evidence type="ECO:0000313" key="2">
    <source>
        <dbReference type="EMBL" id="MDR7086603.1"/>
    </source>
</evidence>
<dbReference type="Proteomes" id="UP001257739">
    <property type="component" value="Unassembled WGS sequence"/>
</dbReference>
<protein>
    <submittedName>
        <fullName evidence="2">Uncharacterized protein</fullName>
    </submittedName>
</protein>
<name>A0ABU1UN57_9ACTN</name>
<dbReference type="RefSeq" id="WP_309968749.1">
    <property type="nucleotide sequence ID" value="NZ_JAVDWH010000001.1"/>
</dbReference>
<gene>
    <name evidence="2" type="ORF">J2X11_001442</name>
</gene>
<keyword evidence="3" id="KW-1185">Reference proteome</keyword>
<keyword evidence="1" id="KW-0812">Transmembrane</keyword>
<keyword evidence="1" id="KW-0472">Membrane</keyword>
<reference evidence="2 3" key="1">
    <citation type="submission" date="2023-07" db="EMBL/GenBank/DDBJ databases">
        <title>Sorghum-associated microbial communities from plants grown in Nebraska, USA.</title>
        <authorList>
            <person name="Schachtman D."/>
        </authorList>
    </citation>
    <scope>NUCLEOTIDE SEQUENCE [LARGE SCALE GENOMIC DNA]</scope>
    <source>
        <strain evidence="2 3">BE248</strain>
    </source>
</reference>
<evidence type="ECO:0000313" key="3">
    <source>
        <dbReference type="Proteomes" id="UP001257739"/>
    </source>
</evidence>
<organism evidence="2 3">
    <name type="scientific">Aeromicrobium panaciterrae</name>
    <dbReference type="NCBI Taxonomy" id="363861"/>
    <lineage>
        <taxon>Bacteria</taxon>
        <taxon>Bacillati</taxon>
        <taxon>Actinomycetota</taxon>
        <taxon>Actinomycetes</taxon>
        <taxon>Propionibacteriales</taxon>
        <taxon>Nocardioidaceae</taxon>
        <taxon>Aeromicrobium</taxon>
    </lineage>
</organism>
<feature type="transmembrane region" description="Helical" evidence="1">
    <location>
        <begin position="30"/>
        <end position="53"/>
    </location>
</feature>
<comment type="caution">
    <text evidence="2">The sequence shown here is derived from an EMBL/GenBank/DDBJ whole genome shotgun (WGS) entry which is preliminary data.</text>
</comment>
<sequence length="197" mass="22187">MNQDRELPPYPPARNAWDYPPPPISRHWRWAPIAAIALAAIVGTGLIVASVVIMGKDFPGIIQDDQIVSVIDRECDIMTETVKSMPIKGSSTEQAKIVTDQNQAITNMLTEVRKLDEDVLKADPPTISWLDDWDTLIAAREAYAEQLRDGYDTDFRIPRDTHGDRIYERMDLVWLTSPVCEVPEELLEPYPADVSAV</sequence>